<gene>
    <name evidence="2" type="ORF">VST7929_02789</name>
</gene>
<dbReference type="InterPro" id="IPR035571">
    <property type="entry name" value="UPF0234-like_C"/>
</dbReference>
<dbReference type="Proteomes" id="UP000838672">
    <property type="component" value="Unassembled WGS sequence"/>
</dbReference>
<dbReference type="Gene3D" id="3.30.70.860">
    <property type="match status" value="1"/>
</dbReference>
<comment type="similarity">
    <text evidence="1">Belongs to the UPF0381 family.</text>
</comment>
<proteinExistence type="inferred from homology"/>
<comment type="caution">
    <text evidence="2">The sequence shown here is derived from an EMBL/GenBank/DDBJ whole genome shotgun (WGS) entry which is preliminary data.</text>
</comment>
<evidence type="ECO:0000256" key="1">
    <source>
        <dbReference type="ARBA" id="ARBA00006201"/>
    </source>
</evidence>
<protein>
    <recommendedName>
        <fullName evidence="4">DUF406 family protein</fullName>
    </recommendedName>
</protein>
<accession>A0ABM8ZWW4</accession>
<dbReference type="PANTHER" id="PTHR38769:SF1">
    <property type="entry name" value="UPF0381 PROTEIN YFCZ-RELATED"/>
    <property type="match status" value="1"/>
</dbReference>
<dbReference type="PANTHER" id="PTHR38769">
    <property type="entry name" value="UPF0381 PROTEIN YFCZ-RELATED"/>
    <property type="match status" value="1"/>
</dbReference>
<keyword evidence="3" id="KW-1185">Reference proteome</keyword>
<name>A0ABM8ZWW4_9VIBR</name>
<dbReference type="RefSeq" id="WP_237467988.1">
    <property type="nucleotide sequence ID" value="NZ_CAKLDI010000002.1"/>
</dbReference>
<organism evidence="2 3">
    <name type="scientific">Vibrio stylophorae</name>
    <dbReference type="NCBI Taxonomy" id="659351"/>
    <lineage>
        <taxon>Bacteria</taxon>
        <taxon>Pseudomonadati</taxon>
        <taxon>Pseudomonadota</taxon>
        <taxon>Gammaproteobacteria</taxon>
        <taxon>Vibrionales</taxon>
        <taxon>Vibrionaceae</taxon>
        <taxon>Vibrio</taxon>
    </lineage>
</organism>
<dbReference type="InterPro" id="IPR005272">
    <property type="entry name" value="DUF406"/>
</dbReference>
<dbReference type="EMBL" id="CAKLDI010000002">
    <property type="protein sequence ID" value="CAH0535128.1"/>
    <property type="molecule type" value="Genomic_DNA"/>
</dbReference>
<evidence type="ECO:0000313" key="2">
    <source>
        <dbReference type="EMBL" id="CAH0535128.1"/>
    </source>
</evidence>
<evidence type="ECO:0008006" key="4">
    <source>
        <dbReference type="Google" id="ProtNLM"/>
    </source>
</evidence>
<evidence type="ECO:0000313" key="3">
    <source>
        <dbReference type="Proteomes" id="UP000838672"/>
    </source>
</evidence>
<dbReference type="Pfam" id="PF04175">
    <property type="entry name" value="DUF406"/>
    <property type="match status" value="1"/>
</dbReference>
<reference evidence="2" key="1">
    <citation type="submission" date="2021-11" db="EMBL/GenBank/DDBJ databases">
        <authorList>
            <person name="Rodrigo-Torres L."/>
            <person name="Arahal R. D."/>
            <person name="Lucena T."/>
        </authorList>
    </citation>
    <scope>NUCLEOTIDE SEQUENCE</scope>
    <source>
        <strain evidence="2">CECT 7929</strain>
    </source>
</reference>
<sequence>MSEAIKENQEVCEACGCAAEMGFIIKSGDEVATVQVFGQGADTLNAEFERYVDLAKNINANIQFETSPVDENSTELTGRIQFECSAEKIIFELKSRSLAR</sequence>